<keyword evidence="1" id="KW-0812">Transmembrane</keyword>
<evidence type="ECO:0000313" key="3">
    <source>
        <dbReference type="Proteomes" id="UP000678193"/>
    </source>
</evidence>
<evidence type="ECO:0000256" key="1">
    <source>
        <dbReference type="SAM" id="Phobius"/>
    </source>
</evidence>
<organism evidence="2 3">
    <name type="scientific">Lymphocystis disease virus 4</name>
    <dbReference type="NCBI Taxonomy" id="2704413"/>
    <lineage>
        <taxon>Viruses</taxon>
        <taxon>Varidnaviria</taxon>
        <taxon>Bamfordvirae</taxon>
        <taxon>Nucleocytoviricota</taxon>
        <taxon>Megaviricetes</taxon>
        <taxon>Pimascovirales</taxon>
        <taxon>Pimascovirales incertae sedis</taxon>
        <taxon>Iridoviridae</taxon>
        <taxon>Alphairidovirinae</taxon>
        <taxon>Lymphocystivirus</taxon>
        <taxon>Lymphocystivirus micropogonias1</taxon>
    </lineage>
</organism>
<accession>A0A6B9XK16</accession>
<dbReference type="GeneID" id="65103277"/>
<keyword evidence="1" id="KW-0472">Membrane</keyword>
<feature type="transmembrane region" description="Helical" evidence="1">
    <location>
        <begin position="12"/>
        <end position="29"/>
    </location>
</feature>
<dbReference type="KEGG" id="vg:65103277"/>
<dbReference type="Proteomes" id="UP000678193">
    <property type="component" value="Segment"/>
</dbReference>
<evidence type="ECO:0000313" key="2">
    <source>
        <dbReference type="EMBL" id="QHR78575.1"/>
    </source>
</evidence>
<keyword evidence="3" id="KW-1185">Reference proteome</keyword>
<sequence length="43" mass="5197">MILWKLSQYLDVVLTLLIYLLIFILIPIYDVKQLVNFILILFK</sequence>
<dbReference type="EMBL" id="MN803438">
    <property type="protein sequence ID" value="QHR78575.1"/>
    <property type="molecule type" value="Genomic_DNA"/>
</dbReference>
<proteinExistence type="predicted"/>
<dbReference type="RefSeq" id="YP_010087944.1">
    <property type="nucleotide sequence ID" value="NC_055603.1"/>
</dbReference>
<keyword evidence="1" id="KW-1133">Transmembrane helix</keyword>
<reference evidence="2" key="1">
    <citation type="journal article" date="2020" name="Arch. Virol.">
        <title>Complete genome sequence and analysis of a novel lymphocystivirus detected in whitemouth croaker (Micropogonias furnieri): lymphocystis disease virus 4.</title>
        <authorList>
            <person name="Doszpoly A."/>
            <person name="Kajan G.L."/>
            <person name="Puentes R."/>
            <person name="Perretta A."/>
        </authorList>
    </citation>
    <scope>NUCLEOTIDE SEQUENCE</scope>
    <source>
        <strain evidence="2">LCDV-WC</strain>
    </source>
</reference>
<protein>
    <submittedName>
        <fullName evidence="2">Uncharacterized protein</fullName>
    </submittedName>
</protein>
<name>A0A6B9XK16_9VIRU</name>